<dbReference type="InterPro" id="IPR038721">
    <property type="entry name" value="IS701-like_DDE_dom"/>
</dbReference>
<reference evidence="3" key="1">
    <citation type="submission" date="2023-07" db="EMBL/GenBank/DDBJ databases">
        <title>Whole genome shotgun sequence of Streptomyces spororaveus NBRC 15456.</title>
        <authorList>
            <person name="Komaki H."/>
            <person name="Tamura T."/>
        </authorList>
    </citation>
    <scope>NUCLEOTIDE SEQUENCE [LARGE SCALE GENOMIC DNA]</scope>
    <source>
        <strain evidence="3">NBRC 15456</strain>
    </source>
</reference>
<evidence type="ECO:0000313" key="2">
    <source>
        <dbReference type="EMBL" id="GHI75274.1"/>
    </source>
</evidence>
<proteinExistence type="predicted"/>
<name>A0ABQ3T4F3_9ACTN</name>
<dbReference type="PANTHER" id="PTHR33627:SF1">
    <property type="entry name" value="TRANSPOSASE"/>
    <property type="match status" value="1"/>
</dbReference>
<keyword evidence="3" id="KW-1185">Reference proteome</keyword>
<protein>
    <recommendedName>
        <fullName evidence="1">Transposase IS701-like DDE domain-containing protein</fullName>
    </recommendedName>
</protein>
<gene>
    <name evidence="2" type="ORF">Sspor_08350</name>
</gene>
<dbReference type="EMBL" id="BNED01000005">
    <property type="protein sequence ID" value="GHI75274.1"/>
    <property type="molecule type" value="Genomic_DNA"/>
</dbReference>
<feature type="domain" description="Transposase IS701-like DDE" evidence="1">
    <location>
        <begin position="1"/>
        <end position="93"/>
    </location>
</feature>
<dbReference type="Pfam" id="PF13546">
    <property type="entry name" value="DDE_5"/>
    <property type="match status" value="1"/>
</dbReference>
<dbReference type="PANTHER" id="PTHR33627">
    <property type="entry name" value="TRANSPOSASE"/>
    <property type="match status" value="1"/>
</dbReference>
<organism evidence="2 3">
    <name type="scientific">Streptomyces spororaveus</name>
    <dbReference type="NCBI Taxonomy" id="284039"/>
    <lineage>
        <taxon>Bacteria</taxon>
        <taxon>Bacillati</taxon>
        <taxon>Actinomycetota</taxon>
        <taxon>Actinomycetes</taxon>
        <taxon>Kitasatosporales</taxon>
        <taxon>Streptomycetaceae</taxon>
        <taxon>Streptomyces</taxon>
    </lineage>
</organism>
<comment type="caution">
    <text evidence="2">The sequence shown here is derived from an EMBL/GenBank/DDBJ whole genome shotgun (WGS) entry which is preliminary data.</text>
</comment>
<dbReference type="InterPro" id="IPR039365">
    <property type="entry name" value="IS701-like"/>
</dbReference>
<evidence type="ECO:0000259" key="1">
    <source>
        <dbReference type="Pfam" id="PF13546"/>
    </source>
</evidence>
<dbReference type="Proteomes" id="UP000608522">
    <property type="component" value="Unassembled WGS sequence"/>
</dbReference>
<evidence type="ECO:0000313" key="3">
    <source>
        <dbReference type="Proteomes" id="UP000608522"/>
    </source>
</evidence>
<sequence length="130" mass="14341">MQHLLGRAKWDADQVRDDVRAYVVEHLRDDQPVLVVDETGDVKKGTDTVGAQRQYTGTAGRIENAQLAFYLVYAGRRGHAAVDRELYGPATPTPHRPTTCWNSAAPSDCSPSLHARTPECVWSGRREPAG</sequence>
<accession>A0ABQ3T4F3</accession>